<dbReference type="InterPro" id="IPR050550">
    <property type="entry name" value="SEC23_SEC24_subfamily"/>
</dbReference>
<dbReference type="SMR" id="A2EPI3"/>
<evidence type="ECO:0000313" key="2">
    <source>
        <dbReference type="Proteomes" id="UP000001542"/>
    </source>
</evidence>
<proteinExistence type="predicted"/>
<sequence>MNSKLFSQERYKESAIVTDFPQITNTSYSIGKLETPIYFEIMPLHHELPKFEAPEGYTIPVCQNCGAFPVNMQENDSPRWKCHVCGQLNEKKQTHILPSINDFDLCYTSKAKKPLFLFIIQNSSFFTNPDTLSSILATIDEWAVQNPNINLAFFTVGTNITSFDMMKMRTHIYFPDSKLEIPIFSSENCKLSKFIPNIHEEQIIDFNDNVRKIVRKLDTNTPVVMTLFASKCDSSPSLLIKMNNRGNIAVNLYCQHDESMYNLAKNSFKVHIFEDTEGQLISPILRNWLYSDFLFHVHFRFSFQKIFALYDMTIPNSVSGDSDYIPLIDGESGVSVELSMGGNLTRNVAFQASFVAKRKDGSSLIRVFTYNPKRVEEITEFNGLSIGTYLARESAKIILENQAKSHAYEEFYEHCVQMLSAWSQKGQYLKSIDEMFRDAPIMMWSLTQSQLYTTNDKLVMIANAVNYCSLSHLRLIRELYPFFLLPPTTFCNRLDNKNLQNHTTAVLLKAFSGKVFGNIEALNGIDVDNLPLFIVNQEDFQSEMIENNEHSFDYFSEKLEVECNSRRFI</sequence>
<dbReference type="GO" id="GO:0070971">
    <property type="term" value="C:endoplasmic reticulum exit site"/>
    <property type="evidence" value="ECO:0000318"/>
    <property type="project" value="GO_Central"/>
</dbReference>
<dbReference type="InterPro" id="IPR036174">
    <property type="entry name" value="Znf_Sec23_Sec24_sf"/>
</dbReference>
<dbReference type="PANTHER" id="PTHR13803">
    <property type="entry name" value="SEC24-RELATED PROTEIN"/>
    <property type="match status" value="1"/>
</dbReference>
<dbReference type="AlphaFoldDB" id="A2EPI3"/>
<protein>
    <recommendedName>
        <fullName evidence="3">Sec23/Sec24 zinc finger family protein</fullName>
    </recommendedName>
</protein>
<gene>
    <name evidence="1" type="ORF">TVAG_197130</name>
</gene>
<dbReference type="RefSeq" id="XP_001317635.1">
    <property type="nucleotide sequence ID" value="XM_001317600.1"/>
</dbReference>
<organism evidence="1 2">
    <name type="scientific">Trichomonas vaginalis (strain ATCC PRA-98 / G3)</name>
    <dbReference type="NCBI Taxonomy" id="412133"/>
    <lineage>
        <taxon>Eukaryota</taxon>
        <taxon>Metamonada</taxon>
        <taxon>Parabasalia</taxon>
        <taxon>Trichomonadida</taxon>
        <taxon>Trichomonadidae</taxon>
        <taxon>Trichomonas</taxon>
    </lineage>
</organism>
<dbReference type="PANTHER" id="PTHR13803:SF39">
    <property type="entry name" value="SECRETORY 24AB, ISOFORM A"/>
    <property type="match status" value="1"/>
</dbReference>
<dbReference type="GO" id="GO:0000149">
    <property type="term" value="F:SNARE binding"/>
    <property type="evidence" value="ECO:0000318"/>
    <property type="project" value="GO_Central"/>
</dbReference>
<evidence type="ECO:0000313" key="1">
    <source>
        <dbReference type="EMBL" id="EAY05412.1"/>
    </source>
</evidence>
<dbReference type="VEuPathDB" id="TrichDB:TVAGG3_0599750"/>
<reference evidence="1" key="2">
    <citation type="journal article" date="2007" name="Science">
        <title>Draft genome sequence of the sexually transmitted pathogen Trichomonas vaginalis.</title>
        <authorList>
            <person name="Carlton J.M."/>
            <person name="Hirt R.P."/>
            <person name="Silva J.C."/>
            <person name="Delcher A.L."/>
            <person name="Schatz M."/>
            <person name="Zhao Q."/>
            <person name="Wortman J.R."/>
            <person name="Bidwell S.L."/>
            <person name="Alsmark U.C.M."/>
            <person name="Besteiro S."/>
            <person name="Sicheritz-Ponten T."/>
            <person name="Noel C.J."/>
            <person name="Dacks J.B."/>
            <person name="Foster P.G."/>
            <person name="Simillion C."/>
            <person name="Van de Peer Y."/>
            <person name="Miranda-Saavedra D."/>
            <person name="Barton G.J."/>
            <person name="Westrop G.D."/>
            <person name="Mueller S."/>
            <person name="Dessi D."/>
            <person name="Fiori P.L."/>
            <person name="Ren Q."/>
            <person name="Paulsen I."/>
            <person name="Zhang H."/>
            <person name="Bastida-Corcuera F.D."/>
            <person name="Simoes-Barbosa A."/>
            <person name="Brown M.T."/>
            <person name="Hayes R.D."/>
            <person name="Mukherjee M."/>
            <person name="Okumura C.Y."/>
            <person name="Schneider R."/>
            <person name="Smith A.J."/>
            <person name="Vanacova S."/>
            <person name="Villalvazo M."/>
            <person name="Haas B.J."/>
            <person name="Pertea M."/>
            <person name="Feldblyum T.V."/>
            <person name="Utterback T.R."/>
            <person name="Shu C.L."/>
            <person name="Osoegawa K."/>
            <person name="de Jong P.J."/>
            <person name="Hrdy I."/>
            <person name="Horvathova L."/>
            <person name="Zubacova Z."/>
            <person name="Dolezal P."/>
            <person name="Malik S.B."/>
            <person name="Logsdon J.M. Jr."/>
            <person name="Henze K."/>
            <person name="Gupta A."/>
            <person name="Wang C.C."/>
            <person name="Dunne R.L."/>
            <person name="Upcroft J.A."/>
            <person name="Upcroft P."/>
            <person name="White O."/>
            <person name="Salzberg S.L."/>
            <person name="Tang P."/>
            <person name="Chiu C.-H."/>
            <person name="Lee Y.-S."/>
            <person name="Embley T.M."/>
            <person name="Coombs G.H."/>
            <person name="Mottram J.C."/>
            <person name="Tachezy J."/>
            <person name="Fraser-Liggett C.M."/>
            <person name="Johnson P.J."/>
        </authorList>
    </citation>
    <scope>NUCLEOTIDE SEQUENCE [LARGE SCALE GENOMIC DNA]</scope>
    <source>
        <strain evidence="1">G3</strain>
    </source>
</reference>
<dbReference type="KEGG" id="tva:4763275"/>
<dbReference type="EMBL" id="DS113449">
    <property type="protein sequence ID" value="EAY05412.1"/>
    <property type="molecule type" value="Genomic_DNA"/>
</dbReference>
<dbReference type="GO" id="GO:0008270">
    <property type="term" value="F:zinc ion binding"/>
    <property type="evidence" value="ECO:0000318"/>
    <property type="project" value="GO_Central"/>
</dbReference>
<dbReference type="GO" id="GO:0006886">
    <property type="term" value="P:intracellular protein transport"/>
    <property type="evidence" value="ECO:0007669"/>
    <property type="project" value="InterPro"/>
</dbReference>
<dbReference type="VEuPathDB" id="TrichDB:TVAG_197130"/>
<accession>A2EPI3</accession>
<dbReference type="SUPFAM" id="SSF82919">
    <property type="entry name" value="Zn-finger domain of Sec23/24"/>
    <property type="match status" value="1"/>
</dbReference>
<reference evidence="1" key="1">
    <citation type="submission" date="2006-10" db="EMBL/GenBank/DDBJ databases">
        <authorList>
            <person name="Amadeo P."/>
            <person name="Zhao Q."/>
            <person name="Wortman J."/>
            <person name="Fraser-Liggett C."/>
            <person name="Carlton J."/>
        </authorList>
    </citation>
    <scope>NUCLEOTIDE SEQUENCE</scope>
    <source>
        <strain evidence="1">G3</strain>
    </source>
</reference>
<dbReference type="InParanoid" id="A2EPI3"/>
<dbReference type="GO" id="GO:0030127">
    <property type="term" value="C:COPII vesicle coat"/>
    <property type="evidence" value="ECO:0000318"/>
    <property type="project" value="GO_Central"/>
</dbReference>
<name>A2EPI3_TRIV3</name>
<dbReference type="GO" id="GO:0090110">
    <property type="term" value="P:COPII-coated vesicle cargo loading"/>
    <property type="evidence" value="ECO:0000318"/>
    <property type="project" value="GO_Central"/>
</dbReference>
<keyword evidence="2" id="KW-1185">Reference proteome</keyword>
<evidence type="ECO:0008006" key="3">
    <source>
        <dbReference type="Google" id="ProtNLM"/>
    </source>
</evidence>
<dbReference type="Proteomes" id="UP000001542">
    <property type="component" value="Unassembled WGS sequence"/>
</dbReference>